<feature type="domain" description="Thioredoxin" evidence="3">
    <location>
        <begin position="255"/>
        <end position="400"/>
    </location>
</feature>
<evidence type="ECO:0000259" key="3">
    <source>
        <dbReference type="PROSITE" id="PS51352"/>
    </source>
</evidence>
<feature type="transmembrane region" description="Helical" evidence="2">
    <location>
        <begin position="41"/>
        <end position="59"/>
    </location>
</feature>
<dbReference type="Pfam" id="PF13386">
    <property type="entry name" value="DsbD_2"/>
    <property type="match status" value="1"/>
</dbReference>
<dbReference type="PANTHER" id="PTHR42852">
    <property type="entry name" value="THIOL:DISULFIDE INTERCHANGE PROTEIN DSBE"/>
    <property type="match status" value="1"/>
</dbReference>
<accession>A0A383S402</accession>
<keyword evidence="2" id="KW-0472">Membrane</keyword>
<dbReference type="InterPro" id="IPR036249">
    <property type="entry name" value="Thioredoxin-like_sf"/>
</dbReference>
<keyword evidence="6" id="KW-1185">Reference proteome</keyword>
<reference evidence="6" key="1">
    <citation type="submission" date="2018-08" db="EMBL/GenBank/DDBJ databases">
        <authorList>
            <person name="Hornung B."/>
        </authorList>
    </citation>
    <scope>NUCLEOTIDE SEQUENCE [LARGE SCALE GENOMIC DNA]</scope>
</reference>
<evidence type="ECO:0000313" key="4">
    <source>
        <dbReference type="EMBL" id="RLP12190.1"/>
    </source>
</evidence>
<evidence type="ECO:0000313" key="7">
    <source>
        <dbReference type="Proteomes" id="UP000279336"/>
    </source>
</evidence>
<dbReference type="InterPro" id="IPR050553">
    <property type="entry name" value="Thioredoxin_ResA/DsbE_sf"/>
</dbReference>
<evidence type="ECO:0000313" key="6">
    <source>
        <dbReference type="Proteomes" id="UP000263928"/>
    </source>
</evidence>
<dbReference type="Gene3D" id="2.60.120.260">
    <property type="entry name" value="Galactose-binding domain-like"/>
    <property type="match status" value="1"/>
</dbReference>
<dbReference type="InterPro" id="IPR013766">
    <property type="entry name" value="Thioredoxin_domain"/>
</dbReference>
<feature type="compositionally biased region" description="Polar residues" evidence="1">
    <location>
        <begin position="416"/>
        <end position="425"/>
    </location>
</feature>
<dbReference type="SUPFAM" id="SSF52833">
    <property type="entry name" value="Thioredoxin-like"/>
    <property type="match status" value="1"/>
</dbReference>
<dbReference type="Proteomes" id="UP000279336">
    <property type="component" value="Unassembled WGS sequence"/>
</dbReference>
<dbReference type="GO" id="GO:0016491">
    <property type="term" value="F:oxidoreductase activity"/>
    <property type="evidence" value="ECO:0007669"/>
    <property type="project" value="InterPro"/>
</dbReference>
<dbReference type="InterPro" id="IPR000866">
    <property type="entry name" value="AhpC/TSA"/>
</dbReference>
<dbReference type="Proteomes" id="UP000263928">
    <property type="component" value="Unassembled WGS sequence"/>
</dbReference>
<gene>
    <name evidence="4" type="ORF">D7U36_02705</name>
    <name evidence="5" type="ORF">PROPAUS_0290</name>
</gene>
<name>A0A383S402_9ACTN</name>
<proteinExistence type="predicted"/>
<dbReference type="PROSITE" id="PS51352">
    <property type="entry name" value="THIOREDOXIN_2"/>
    <property type="match status" value="1"/>
</dbReference>
<dbReference type="PANTHER" id="PTHR42852:SF13">
    <property type="entry name" value="PROTEIN DIPZ"/>
    <property type="match status" value="1"/>
</dbReference>
<dbReference type="Pfam" id="PF17991">
    <property type="entry name" value="Thioredoxin_10"/>
    <property type="match status" value="1"/>
</dbReference>
<dbReference type="Gene3D" id="3.40.30.10">
    <property type="entry name" value="Glutaredoxin"/>
    <property type="match status" value="1"/>
</dbReference>
<feature type="transmembrane region" description="Helical" evidence="2">
    <location>
        <begin position="157"/>
        <end position="177"/>
    </location>
</feature>
<dbReference type="OrthoDB" id="9811352at2"/>
<keyword evidence="2" id="KW-0812">Transmembrane</keyword>
<dbReference type="Pfam" id="PF00578">
    <property type="entry name" value="AhpC-TSA"/>
    <property type="match status" value="1"/>
</dbReference>
<dbReference type="InterPro" id="IPR039447">
    <property type="entry name" value="UreH-like_TM_dom"/>
</dbReference>
<dbReference type="EMBL" id="RCIW01000003">
    <property type="protein sequence ID" value="RLP12190.1"/>
    <property type="molecule type" value="Genomic_DNA"/>
</dbReference>
<organism evidence="5 6">
    <name type="scientific">Propionibacterium australiense</name>
    <dbReference type="NCBI Taxonomy" id="119981"/>
    <lineage>
        <taxon>Bacteria</taxon>
        <taxon>Bacillati</taxon>
        <taxon>Actinomycetota</taxon>
        <taxon>Actinomycetes</taxon>
        <taxon>Propionibacteriales</taxon>
        <taxon>Propionibacteriaceae</taxon>
        <taxon>Propionibacterium</taxon>
    </lineage>
</organism>
<dbReference type="EMBL" id="UNQJ01000001">
    <property type="protein sequence ID" value="SYZ32411.1"/>
    <property type="molecule type" value="Genomic_DNA"/>
</dbReference>
<keyword evidence="2" id="KW-1133">Transmembrane helix</keyword>
<dbReference type="RefSeq" id="WP_119160766.1">
    <property type="nucleotide sequence ID" value="NZ_LR134442.1"/>
</dbReference>
<feature type="region of interest" description="Disordered" evidence="1">
    <location>
        <begin position="404"/>
        <end position="454"/>
    </location>
</feature>
<protein>
    <submittedName>
        <fullName evidence="5">Alkyl hydroperoxide reductase subunit C/ Thiol specific antioxidant</fullName>
    </submittedName>
    <submittedName>
        <fullName evidence="4">Cytochrome c biogenesis protein DipZ</fullName>
    </submittedName>
</protein>
<reference evidence="5" key="2">
    <citation type="submission" date="2018-08" db="EMBL/GenBank/DDBJ databases">
        <authorList>
            <person name="Ferrada E.E."/>
            <person name="Latorre B.A."/>
        </authorList>
    </citation>
    <scope>NUCLEOTIDE SEQUENCE [LARGE SCALE GENOMIC DNA]</scope>
    <source>
        <strain evidence="5">Propionibacterium_australiense1</strain>
    </source>
</reference>
<reference evidence="4 7" key="3">
    <citation type="submission" date="2018-10" db="EMBL/GenBank/DDBJ databases">
        <title>Propionibacterium australiense Genome Sequencing and Assembly.</title>
        <authorList>
            <person name="Bernier A.-M."/>
            <person name="Bernard K."/>
        </authorList>
    </citation>
    <scope>NUCLEOTIDE SEQUENCE [LARGE SCALE GENOMIC DNA]</scope>
    <source>
        <strain evidence="4 7">NML98A078</strain>
    </source>
</reference>
<dbReference type="GO" id="GO:0016209">
    <property type="term" value="F:antioxidant activity"/>
    <property type="evidence" value="ECO:0007669"/>
    <property type="project" value="InterPro"/>
</dbReference>
<sequence length="557" mass="60248">MLFTAVLSLLAGVLTVLAPCVLPFLPVIVGGSLNGSRHRPYVIAGSLVVSLMAFTLLLKASTALIKIDPRVWTTVSGGLVIALGVMMLFPGIWTSISTRIGLEQGSHALLSKAQNQGSGTASAVLTGVALGPVFSSCSPTYAWLIASVLPASRTAGLAYLGLYCIGMTAALLGISLLGRRLIDKVKWAANPRGAFQRGIAALFIIVGLFVATGLDRKVQTWAVEKLPTLSALEEKVLPKDQSGNTGDGQPKAIGQDMSHQAPELEGIQQWINSDPLTLERLRGKVTLIDFWTYSCINCVRTQPYLNAWYDNYRDQGLQIIGVHAPEFAFEKEPENVAKAVREAGIKYPVALDNDFATWRAYGNQYWPAKYLIDQEGKVRYTHFGEGAYEETEKKIRELLNSTGPMAQASSDEHAASDQSPETYLGTNRARGYRGNPSLRQGTTEHEPERSLASNEWTLSGRWKADGESITSDSDGATLTYKFDGRELYLVMGGQSGTVKVKVNGEERDLGPDAPGGVAEVDEHRLYRLVSLPSPKTGTTVELTFNKGITANAFTFGG</sequence>
<evidence type="ECO:0000313" key="5">
    <source>
        <dbReference type="EMBL" id="SYZ32411.1"/>
    </source>
</evidence>
<dbReference type="CDD" id="cd03012">
    <property type="entry name" value="TlpA_like_DipZ_like"/>
    <property type="match status" value="1"/>
</dbReference>
<evidence type="ECO:0000256" key="2">
    <source>
        <dbReference type="SAM" id="Phobius"/>
    </source>
</evidence>
<dbReference type="InterPro" id="IPR041017">
    <property type="entry name" value="Thioredoxin_10"/>
</dbReference>
<feature type="transmembrane region" description="Helical" evidence="2">
    <location>
        <begin position="198"/>
        <end position="214"/>
    </location>
</feature>
<feature type="transmembrane region" description="Helical" evidence="2">
    <location>
        <begin position="71"/>
        <end position="93"/>
    </location>
</feature>
<evidence type="ECO:0000256" key="1">
    <source>
        <dbReference type="SAM" id="MobiDB-lite"/>
    </source>
</evidence>
<dbReference type="AlphaFoldDB" id="A0A383S402"/>